<proteinExistence type="predicted"/>
<keyword evidence="1" id="KW-0812">Transmembrane</keyword>
<reference evidence="2 3" key="1">
    <citation type="submission" date="2019-08" db="EMBL/GenBank/DDBJ databases">
        <authorList>
            <person name="Peeters C."/>
        </authorList>
    </citation>
    <scope>NUCLEOTIDE SEQUENCE [LARGE SCALE GENOMIC DNA]</scope>
    <source>
        <strain evidence="2 3">LMG 31108</strain>
    </source>
</reference>
<dbReference type="AlphaFoldDB" id="A0A5E4TKN6"/>
<name>A0A5E4TKN6_9BURK</name>
<evidence type="ECO:0000313" key="2">
    <source>
        <dbReference type="EMBL" id="VVD87124.1"/>
    </source>
</evidence>
<protein>
    <recommendedName>
        <fullName evidence="4">Transmembrane protein</fullName>
    </recommendedName>
</protein>
<dbReference type="RefSeq" id="WP_150668167.1">
    <property type="nucleotide sequence ID" value="NZ_CABPSB010000003.1"/>
</dbReference>
<dbReference type="EMBL" id="CABPSB010000003">
    <property type="protein sequence ID" value="VVD87124.1"/>
    <property type="molecule type" value="Genomic_DNA"/>
</dbReference>
<accession>A0A5E4TKN6</accession>
<evidence type="ECO:0008006" key="4">
    <source>
        <dbReference type="Google" id="ProtNLM"/>
    </source>
</evidence>
<gene>
    <name evidence="2" type="ORF">PAN31108_01432</name>
</gene>
<keyword evidence="1" id="KW-0472">Membrane</keyword>
<evidence type="ECO:0000256" key="1">
    <source>
        <dbReference type="SAM" id="Phobius"/>
    </source>
</evidence>
<feature type="transmembrane region" description="Helical" evidence="1">
    <location>
        <begin position="67"/>
        <end position="85"/>
    </location>
</feature>
<feature type="transmembrane region" description="Helical" evidence="1">
    <location>
        <begin position="36"/>
        <end position="55"/>
    </location>
</feature>
<evidence type="ECO:0000313" key="3">
    <source>
        <dbReference type="Proteomes" id="UP000406256"/>
    </source>
</evidence>
<keyword evidence="3" id="KW-1185">Reference proteome</keyword>
<organism evidence="2 3">
    <name type="scientific">Pandoraea anhela</name>
    <dbReference type="NCBI Taxonomy" id="2508295"/>
    <lineage>
        <taxon>Bacteria</taxon>
        <taxon>Pseudomonadati</taxon>
        <taxon>Pseudomonadota</taxon>
        <taxon>Betaproteobacteria</taxon>
        <taxon>Burkholderiales</taxon>
        <taxon>Burkholderiaceae</taxon>
        <taxon>Pandoraea</taxon>
    </lineage>
</organism>
<dbReference type="OrthoDB" id="9104399at2"/>
<sequence length="102" mass="12009">METNHFFRVIRALPLALRRRRARGVLTREQFRDACLIAQVCVLVHCFLCASLWWARIHHGRGSWSNWLGVAVAVAWVIFFWGFLLKQAYEALENEVAREIRQ</sequence>
<keyword evidence="1" id="KW-1133">Transmembrane helix</keyword>
<dbReference type="Proteomes" id="UP000406256">
    <property type="component" value="Unassembled WGS sequence"/>
</dbReference>